<dbReference type="OrthoDB" id="9893221at2"/>
<dbReference type="Proteomes" id="UP000253383">
    <property type="component" value="Unassembled WGS sequence"/>
</dbReference>
<evidence type="ECO:0000313" key="2">
    <source>
        <dbReference type="Proteomes" id="UP000253383"/>
    </source>
</evidence>
<protein>
    <submittedName>
        <fullName evidence="1">Uncharacterized protein</fullName>
    </submittedName>
</protein>
<dbReference type="EMBL" id="QOWE01000024">
    <property type="protein sequence ID" value="RCR66809.1"/>
    <property type="molecule type" value="Genomic_DNA"/>
</dbReference>
<comment type="caution">
    <text evidence="1">The sequence shown here is derived from an EMBL/GenBank/DDBJ whole genome shotgun (WGS) entry which is preliminary data.</text>
</comment>
<organism evidence="1 2">
    <name type="scientific">Larkinella punicea</name>
    <dbReference type="NCBI Taxonomy" id="2315727"/>
    <lineage>
        <taxon>Bacteria</taxon>
        <taxon>Pseudomonadati</taxon>
        <taxon>Bacteroidota</taxon>
        <taxon>Cytophagia</taxon>
        <taxon>Cytophagales</taxon>
        <taxon>Spirosomataceae</taxon>
        <taxon>Larkinella</taxon>
    </lineage>
</organism>
<name>A0A368JGL7_9BACT</name>
<evidence type="ECO:0000313" key="1">
    <source>
        <dbReference type="EMBL" id="RCR66809.1"/>
    </source>
</evidence>
<sequence>MRKPTLALAALALFFVLASIAGSGILSILSGLIAAGLGITAGIVQSAEWVDEHEYFIPDPDASHVSRIKTRALISNTQ</sequence>
<proteinExistence type="predicted"/>
<dbReference type="RefSeq" id="WP_133299946.1">
    <property type="nucleotide sequence ID" value="NZ_QOWE01000024.1"/>
</dbReference>
<dbReference type="AlphaFoldDB" id="A0A368JGL7"/>
<reference evidence="1 2" key="1">
    <citation type="submission" date="2018-07" db="EMBL/GenBank/DDBJ databases">
        <title>Genome analysis of Larkinella rosea.</title>
        <authorList>
            <person name="Zhou Z."/>
            <person name="Wang G."/>
        </authorList>
    </citation>
    <scope>NUCLEOTIDE SEQUENCE [LARGE SCALE GENOMIC DNA]</scope>
    <source>
        <strain evidence="2">zzj9</strain>
    </source>
</reference>
<keyword evidence="2" id="KW-1185">Reference proteome</keyword>
<accession>A0A368JGL7</accession>
<gene>
    <name evidence="1" type="ORF">DUE52_24980</name>
</gene>